<dbReference type="Gene3D" id="1.10.287.10">
    <property type="entry name" value="S15/NS1, RNA-binding"/>
    <property type="match status" value="1"/>
</dbReference>
<organism evidence="3">
    <name type="scientific">marine metagenome</name>
    <dbReference type="NCBI Taxonomy" id="408172"/>
    <lineage>
        <taxon>unclassified sequences</taxon>
        <taxon>metagenomes</taxon>
        <taxon>ecological metagenomes</taxon>
    </lineage>
</organism>
<dbReference type="FunFam" id="1.10.287.10:FF:000002">
    <property type="entry name" value="30S ribosomal protein S15"/>
    <property type="match status" value="1"/>
</dbReference>
<dbReference type="PANTHER" id="PTHR23321:SF26">
    <property type="entry name" value="SMALL RIBOSOMAL SUBUNIT PROTEIN US15M"/>
    <property type="match status" value="1"/>
</dbReference>
<dbReference type="EMBL" id="UINC01101572">
    <property type="protein sequence ID" value="SVC62483.1"/>
    <property type="molecule type" value="Genomic_DNA"/>
</dbReference>
<dbReference type="HAMAP" id="MF_01343_B">
    <property type="entry name" value="Ribosomal_uS15_B"/>
    <property type="match status" value="1"/>
</dbReference>
<name>A0A382NMP4_9ZZZZ</name>
<evidence type="ECO:0008006" key="4">
    <source>
        <dbReference type="Google" id="ProtNLM"/>
    </source>
</evidence>
<dbReference type="GO" id="GO:0003735">
    <property type="term" value="F:structural constituent of ribosome"/>
    <property type="evidence" value="ECO:0007669"/>
    <property type="project" value="InterPro"/>
</dbReference>
<dbReference type="PANTHER" id="PTHR23321">
    <property type="entry name" value="RIBOSOMAL PROTEIN S15, BACTERIAL AND ORGANELLAR"/>
    <property type="match status" value="1"/>
</dbReference>
<dbReference type="InterPro" id="IPR000589">
    <property type="entry name" value="Ribosomal_uS15"/>
</dbReference>
<accession>A0A382NMP4</accession>
<dbReference type="PROSITE" id="PS00362">
    <property type="entry name" value="RIBOSOMAL_S15"/>
    <property type="match status" value="1"/>
</dbReference>
<dbReference type="SMART" id="SM01387">
    <property type="entry name" value="Ribosomal_S15"/>
    <property type="match status" value="1"/>
</dbReference>
<evidence type="ECO:0000256" key="2">
    <source>
        <dbReference type="ARBA" id="ARBA00023274"/>
    </source>
</evidence>
<gene>
    <name evidence="3" type="ORF">METZ01_LOCUS315337</name>
</gene>
<sequence>MPLTAEKKKIVIDDYKLSDQDTGSTQVQIALLSEKINSLMNHFDLHKKDHHSRQGLLKMVNKRRKLLNYLKEKDQSQYQSLISKLGLRK</sequence>
<keyword evidence="2" id="KW-0687">Ribonucleoprotein</keyword>
<evidence type="ECO:0000313" key="3">
    <source>
        <dbReference type="EMBL" id="SVC62483.1"/>
    </source>
</evidence>
<evidence type="ECO:0000256" key="1">
    <source>
        <dbReference type="ARBA" id="ARBA00022980"/>
    </source>
</evidence>
<dbReference type="SUPFAM" id="SSF47060">
    <property type="entry name" value="S15/NS1 RNA-binding domain"/>
    <property type="match status" value="1"/>
</dbReference>
<reference evidence="3" key="1">
    <citation type="submission" date="2018-05" db="EMBL/GenBank/DDBJ databases">
        <authorList>
            <person name="Lanie J.A."/>
            <person name="Ng W.-L."/>
            <person name="Kazmierczak K.M."/>
            <person name="Andrzejewski T.M."/>
            <person name="Davidsen T.M."/>
            <person name="Wayne K.J."/>
            <person name="Tettelin H."/>
            <person name="Glass J.I."/>
            <person name="Rusch D."/>
            <person name="Podicherti R."/>
            <person name="Tsui H.-C.T."/>
            <person name="Winkler M.E."/>
        </authorList>
    </citation>
    <scope>NUCLEOTIDE SEQUENCE</scope>
</reference>
<dbReference type="GO" id="GO:0006412">
    <property type="term" value="P:translation"/>
    <property type="evidence" value="ECO:0007669"/>
    <property type="project" value="InterPro"/>
</dbReference>
<dbReference type="GO" id="GO:0022627">
    <property type="term" value="C:cytosolic small ribosomal subunit"/>
    <property type="evidence" value="ECO:0007669"/>
    <property type="project" value="TreeGrafter"/>
</dbReference>
<dbReference type="NCBIfam" id="TIGR00952">
    <property type="entry name" value="S15_bact"/>
    <property type="match status" value="1"/>
</dbReference>
<dbReference type="AlphaFoldDB" id="A0A382NMP4"/>
<dbReference type="CDD" id="cd00353">
    <property type="entry name" value="Ribosomal_S15p_S13e"/>
    <property type="match status" value="1"/>
</dbReference>
<dbReference type="Pfam" id="PF00312">
    <property type="entry name" value="Ribosomal_S15"/>
    <property type="match status" value="1"/>
</dbReference>
<dbReference type="InterPro" id="IPR009068">
    <property type="entry name" value="uS15_NS1_RNA-bd_sf"/>
</dbReference>
<dbReference type="InterPro" id="IPR005290">
    <property type="entry name" value="Ribosomal_uS15_bac-type"/>
</dbReference>
<protein>
    <recommendedName>
        <fullName evidence="4">30S ribosomal protein S15</fullName>
    </recommendedName>
</protein>
<keyword evidence="1" id="KW-0689">Ribosomal protein</keyword>
<dbReference type="Gene3D" id="6.10.250.3130">
    <property type="match status" value="1"/>
</dbReference>
<proteinExistence type="inferred from homology"/>